<dbReference type="STRING" id="3750.A0A498JRE7"/>
<organism evidence="2 3">
    <name type="scientific">Malus domestica</name>
    <name type="common">Apple</name>
    <name type="synonym">Pyrus malus</name>
    <dbReference type="NCBI Taxonomy" id="3750"/>
    <lineage>
        <taxon>Eukaryota</taxon>
        <taxon>Viridiplantae</taxon>
        <taxon>Streptophyta</taxon>
        <taxon>Embryophyta</taxon>
        <taxon>Tracheophyta</taxon>
        <taxon>Spermatophyta</taxon>
        <taxon>Magnoliopsida</taxon>
        <taxon>eudicotyledons</taxon>
        <taxon>Gunneridae</taxon>
        <taxon>Pentapetalae</taxon>
        <taxon>rosids</taxon>
        <taxon>fabids</taxon>
        <taxon>Rosales</taxon>
        <taxon>Rosaceae</taxon>
        <taxon>Amygdaloideae</taxon>
        <taxon>Maleae</taxon>
        <taxon>Malus</taxon>
    </lineage>
</organism>
<evidence type="ECO:0000313" key="2">
    <source>
        <dbReference type="EMBL" id="RXH96414.1"/>
    </source>
</evidence>
<dbReference type="Proteomes" id="UP000290289">
    <property type="component" value="Chromosome 6"/>
</dbReference>
<dbReference type="EMBL" id="RDQH01000332">
    <property type="protein sequence ID" value="RXH96414.1"/>
    <property type="molecule type" value="Genomic_DNA"/>
</dbReference>
<dbReference type="PANTHER" id="PTHR36390">
    <property type="entry name" value="MYOSIN HEAVY CHAIN-LIKE PROTEIN"/>
    <property type="match status" value="1"/>
</dbReference>
<name>A0A498JRE7_MALDO</name>
<feature type="coiled-coil region" evidence="1">
    <location>
        <begin position="49"/>
        <end position="122"/>
    </location>
</feature>
<sequence length="188" mass="21877">MKLEISALEHSCFEAKKIQEEETAEENTRMSLLIQDLELFNVWDAKKTAEFSEMENKELRKKLDTHRRQILGVEKMSRQIEDYEVLTQGGIIKTIDFDCEELKEEKLKANEEAEDLAQEMAEFSLFRYTDRMTGLLEEECKHRACIEQASLHRIAELEAQNGPNPLPLSDIFMNAEDVDVEDFREVAS</sequence>
<dbReference type="AlphaFoldDB" id="A0A498JRE7"/>
<comment type="caution">
    <text evidence="2">The sequence shown here is derived from an EMBL/GenBank/DDBJ whole genome shotgun (WGS) entry which is preliminary data.</text>
</comment>
<dbReference type="PANTHER" id="PTHR36390:SF1">
    <property type="entry name" value="MYOSIN HEAVY CHAIN-LIKE PROTEIN"/>
    <property type="match status" value="1"/>
</dbReference>
<evidence type="ECO:0000256" key="1">
    <source>
        <dbReference type="SAM" id="Coils"/>
    </source>
</evidence>
<accession>A0A498JRE7</accession>
<keyword evidence="1" id="KW-0175">Coiled coil</keyword>
<proteinExistence type="predicted"/>
<gene>
    <name evidence="2" type="ORF">DVH24_008918</name>
</gene>
<reference evidence="2 3" key="1">
    <citation type="submission" date="2018-10" db="EMBL/GenBank/DDBJ databases">
        <title>A high-quality apple genome assembly.</title>
        <authorList>
            <person name="Hu J."/>
        </authorList>
    </citation>
    <scope>NUCLEOTIDE SEQUENCE [LARGE SCALE GENOMIC DNA]</scope>
    <source>
        <strain evidence="3">cv. HFTH1</strain>
        <tissue evidence="2">Young leaf</tissue>
    </source>
</reference>
<keyword evidence="3" id="KW-1185">Reference proteome</keyword>
<evidence type="ECO:0000313" key="3">
    <source>
        <dbReference type="Proteomes" id="UP000290289"/>
    </source>
</evidence>
<protein>
    <submittedName>
        <fullName evidence="2">Uncharacterized protein</fullName>
    </submittedName>
</protein>